<dbReference type="KEGG" id="cput:CONPUDRAFT_140444"/>
<feature type="compositionally biased region" description="Low complexity" evidence="1">
    <location>
        <begin position="19"/>
        <end position="31"/>
    </location>
</feature>
<name>R7SEV3_CONPW</name>
<proteinExistence type="predicted"/>
<dbReference type="OrthoDB" id="3252135at2759"/>
<reference evidence="3" key="1">
    <citation type="journal article" date="2012" name="Science">
        <title>The Paleozoic origin of enzymatic lignin decomposition reconstructed from 31 fungal genomes.</title>
        <authorList>
            <person name="Floudas D."/>
            <person name="Binder M."/>
            <person name="Riley R."/>
            <person name="Barry K."/>
            <person name="Blanchette R.A."/>
            <person name="Henrissat B."/>
            <person name="Martinez A.T."/>
            <person name="Otillar R."/>
            <person name="Spatafora J.W."/>
            <person name="Yadav J.S."/>
            <person name="Aerts A."/>
            <person name="Benoit I."/>
            <person name="Boyd A."/>
            <person name="Carlson A."/>
            <person name="Copeland A."/>
            <person name="Coutinho P.M."/>
            <person name="de Vries R.P."/>
            <person name="Ferreira P."/>
            <person name="Findley K."/>
            <person name="Foster B."/>
            <person name="Gaskell J."/>
            <person name="Glotzer D."/>
            <person name="Gorecki P."/>
            <person name="Heitman J."/>
            <person name="Hesse C."/>
            <person name="Hori C."/>
            <person name="Igarashi K."/>
            <person name="Jurgens J.A."/>
            <person name="Kallen N."/>
            <person name="Kersten P."/>
            <person name="Kohler A."/>
            <person name="Kuees U."/>
            <person name="Kumar T.K.A."/>
            <person name="Kuo A."/>
            <person name="LaButti K."/>
            <person name="Larrondo L.F."/>
            <person name="Lindquist E."/>
            <person name="Ling A."/>
            <person name="Lombard V."/>
            <person name="Lucas S."/>
            <person name="Lundell T."/>
            <person name="Martin R."/>
            <person name="McLaughlin D.J."/>
            <person name="Morgenstern I."/>
            <person name="Morin E."/>
            <person name="Murat C."/>
            <person name="Nagy L.G."/>
            <person name="Nolan M."/>
            <person name="Ohm R.A."/>
            <person name="Patyshakuliyeva A."/>
            <person name="Rokas A."/>
            <person name="Ruiz-Duenas F.J."/>
            <person name="Sabat G."/>
            <person name="Salamov A."/>
            <person name="Samejima M."/>
            <person name="Schmutz J."/>
            <person name="Slot J.C."/>
            <person name="St John F."/>
            <person name="Stenlid J."/>
            <person name="Sun H."/>
            <person name="Sun S."/>
            <person name="Syed K."/>
            <person name="Tsang A."/>
            <person name="Wiebenga A."/>
            <person name="Young D."/>
            <person name="Pisabarro A."/>
            <person name="Eastwood D.C."/>
            <person name="Martin F."/>
            <person name="Cullen D."/>
            <person name="Grigoriev I.V."/>
            <person name="Hibbett D.S."/>
        </authorList>
    </citation>
    <scope>NUCLEOTIDE SEQUENCE [LARGE SCALE GENOMIC DNA]</scope>
    <source>
        <strain evidence="3">RWD-64-598 SS2</strain>
    </source>
</reference>
<dbReference type="GeneID" id="19201515"/>
<evidence type="ECO:0008006" key="4">
    <source>
        <dbReference type="Google" id="ProtNLM"/>
    </source>
</evidence>
<dbReference type="Proteomes" id="UP000053558">
    <property type="component" value="Unassembled WGS sequence"/>
</dbReference>
<feature type="region of interest" description="Disordered" evidence="1">
    <location>
        <begin position="1"/>
        <end position="31"/>
    </location>
</feature>
<evidence type="ECO:0000313" key="2">
    <source>
        <dbReference type="EMBL" id="EIW74691.1"/>
    </source>
</evidence>
<evidence type="ECO:0000313" key="3">
    <source>
        <dbReference type="Proteomes" id="UP000053558"/>
    </source>
</evidence>
<dbReference type="RefSeq" id="XP_007775283.1">
    <property type="nucleotide sequence ID" value="XM_007777093.1"/>
</dbReference>
<dbReference type="EMBL" id="JH711591">
    <property type="protein sequence ID" value="EIW74691.1"/>
    <property type="molecule type" value="Genomic_DNA"/>
</dbReference>
<gene>
    <name evidence="2" type="ORF">CONPUDRAFT_140444</name>
</gene>
<dbReference type="OMA" id="DTANHEH"/>
<evidence type="ECO:0000256" key="1">
    <source>
        <dbReference type="SAM" id="MobiDB-lite"/>
    </source>
</evidence>
<sequence>MAPTDVAPPDYVASSGALPDYSPSTPSPNYSSRLLQGEEVIEHSRRPSLPSRIGSYRRITERVTVVLNDQIPGSVQPLYGRLDCIRGYLAIHDATDLVEVAIKLRGNKGVGLTPYTTVMRTRILEESFTLWEASATPKRCPSMIPFAVIWPPTFSDAGQTRPLPPSFTCHALSSFVSYELIVTLSKRKQLFQRLAKSTNICVSIPLSYLPRTRPPAPMIPSELPFLSTVKSSPEEWHQIMHCMQFARNPELTPIQCCLFVPAVRTYAFSDVIPFHIQFRTSESSLNLLTGGSHGSLNDGGIRTRVYLLRRISTRVYEASRSSAQFVLGEGKITSVSRPVPARTRCSTRSHDDDVEDDLLVLDCDGELVCPSDTSDGGPDAIVPTFGITDLVIRDLIVLELRIKSSIIGITHEHPVRLVTDPWTNDPPYEWC</sequence>
<accession>R7SEV3</accession>
<dbReference type="eggNOG" id="ENOG502SJGY">
    <property type="taxonomic scope" value="Eukaryota"/>
</dbReference>
<keyword evidence="3" id="KW-1185">Reference proteome</keyword>
<organism evidence="2 3">
    <name type="scientific">Coniophora puteana (strain RWD-64-598)</name>
    <name type="common">Brown rot fungus</name>
    <dbReference type="NCBI Taxonomy" id="741705"/>
    <lineage>
        <taxon>Eukaryota</taxon>
        <taxon>Fungi</taxon>
        <taxon>Dikarya</taxon>
        <taxon>Basidiomycota</taxon>
        <taxon>Agaricomycotina</taxon>
        <taxon>Agaricomycetes</taxon>
        <taxon>Agaricomycetidae</taxon>
        <taxon>Boletales</taxon>
        <taxon>Coniophorineae</taxon>
        <taxon>Coniophoraceae</taxon>
        <taxon>Coniophora</taxon>
    </lineage>
</organism>
<dbReference type="AlphaFoldDB" id="R7SEV3"/>
<protein>
    <recommendedName>
        <fullName evidence="4">Arrestin-like N-terminal domain-containing protein</fullName>
    </recommendedName>
</protein>